<gene>
    <name evidence="2" type="ORF">FOMPIDRAFT_92912</name>
</gene>
<sequence>MQSTEPIKALPFSLRSFVRSNSGTPTSSQPIPSHRAAPTPTTLLTPQAVTGATAPSEPTSPSFHDFLAGLPPVSYIPIEVVPRRRDAERKPFRLNLKLGPSMSQESVKPAIQAVAPRPQRYVHQVHTESTFSPQYYADIQAAGPSHRARTALTLAELHESYDPRQSHRSTPTHPEATVYGSMGHLADLETLSDGGDSEEVDEDSLFDSEEVEDYLAATETSASAVAVVAGGAGYLAGCAVRAALAGVRSIAGWWSARNTKRP</sequence>
<evidence type="ECO:0000256" key="1">
    <source>
        <dbReference type="SAM" id="MobiDB-lite"/>
    </source>
</evidence>
<keyword evidence="3" id="KW-1185">Reference proteome</keyword>
<feature type="compositionally biased region" description="Polar residues" evidence="1">
    <location>
        <begin position="18"/>
        <end position="31"/>
    </location>
</feature>
<name>S8FC94_FOMSC</name>
<feature type="region of interest" description="Disordered" evidence="1">
    <location>
        <begin position="1"/>
        <end position="64"/>
    </location>
</feature>
<dbReference type="AlphaFoldDB" id="S8FC94"/>
<dbReference type="Proteomes" id="UP000015241">
    <property type="component" value="Unassembled WGS sequence"/>
</dbReference>
<accession>S8FC94</accession>
<protein>
    <submittedName>
        <fullName evidence="2">Uncharacterized protein</fullName>
    </submittedName>
</protein>
<organism evidence="2 3">
    <name type="scientific">Fomitopsis schrenkii</name>
    <name type="common">Brown rot fungus</name>
    <dbReference type="NCBI Taxonomy" id="2126942"/>
    <lineage>
        <taxon>Eukaryota</taxon>
        <taxon>Fungi</taxon>
        <taxon>Dikarya</taxon>
        <taxon>Basidiomycota</taxon>
        <taxon>Agaricomycotina</taxon>
        <taxon>Agaricomycetes</taxon>
        <taxon>Polyporales</taxon>
        <taxon>Fomitopsis</taxon>
    </lineage>
</organism>
<dbReference type="OrthoDB" id="10546172at2759"/>
<dbReference type="InParanoid" id="S8FC94"/>
<dbReference type="EMBL" id="KE504193">
    <property type="protein sequence ID" value="EPS96159.1"/>
    <property type="molecule type" value="Genomic_DNA"/>
</dbReference>
<reference evidence="2 3" key="1">
    <citation type="journal article" date="2012" name="Science">
        <title>The Paleozoic origin of enzymatic lignin decomposition reconstructed from 31 fungal genomes.</title>
        <authorList>
            <person name="Floudas D."/>
            <person name="Binder M."/>
            <person name="Riley R."/>
            <person name="Barry K."/>
            <person name="Blanchette R.A."/>
            <person name="Henrissat B."/>
            <person name="Martinez A.T."/>
            <person name="Otillar R."/>
            <person name="Spatafora J.W."/>
            <person name="Yadav J.S."/>
            <person name="Aerts A."/>
            <person name="Benoit I."/>
            <person name="Boyd A."/>
            <person name="Carlson A."/>
            <person name="Copeland A."/>
            <person name="Coutinho P.M."/>
            <person name="de Vries R.P."/>
            <person name="Ferreira P."/>
            <person name="Findley K."/>
            <person name="Foster B."/>
            <person name="Gaskell J."/>
            <person name="Glotzer D."/>
            <person name="Gorecki P."/>
            <person name="Heitman J."/>
            <person name="Hesse C."/>
            <person name="Hori C."/>
            <person name="Igarashi K."/>
            <person name="Jurgens J.A."/>
            <person name="Kallen N."/>
            <person name="Kersten P."/>
            <person name="Kohler A."/>
            <person name="Kuees U."/>
            <person name="Kumar T.K.A."/>
            <person name="Kuo A."/>
            <person name="LaButti K."/>
            <person name="Larrondo L.F."/>
            <person name="Lindquist E."/>
            <person name="Ling A."/>
            <person name="Lombard V."/>
            <person name="Lucas S."/>
            <person name="Lundell T."/>
            <person name="Martin R."/>
            <person name="McLaughlin D.J."/>
            <person name="Morgenstern I."/>
            <person name="Morin E."/>
            <person name="Murat C."/>
            <person name="Nagy L.G."/>
            <person name="Nolan M."/>
            <person name="Ohm R.A."/>
            <person name="Patyshakuliyeva A."/>
            <person name="Rokas A."/>
            <person name="Ruiz-Duenas F.J."/>
            <person name="Sabat G."/>
            <person name="Salamov A."/>
            <person name="Samejima M."/>
            <person name="Schmutz J."/>
            <person name="Slot J.C."/>
            <person name="St John F."/>
            <person name="Stenlid J."/>
            <person name="Sun H."/>
            <person name="Sun S."/>
            <person name="Syed K."/>
            <person name="Tsang A."/>
            <person name="Wiebenga A."/>
            <person name="Young D."/>
            <person name="Pisabarro A."/>
            <person name="Eastwood D.C."/>
            <person name="Martin F."/>
            <person name="Cullen D."/>
            <person name="Grigoriev I.V."/>
            <person name="Hibbett D.S."/>
        </authorList>
    </citation>
    <scope>NUCLEOTIDE SEQUENCE</scope>
    <source>
        <strain evidence="3">FP-58527</strain>
    </source>
</reference>
<evidence type="ECO:0000313" key="2">
    <source>
        <dbReference type="EMBL" id="EPS96159.1"/>
    </source>
</evidence>
<dbReference type="HOGENOM" id="CLU_1061879_0_0_1"/>
<proteinExistence type="predicted"/>
<evidence type="ECO:0000313" key="3">
    <source>
        <dbReference type="Proteomes" id="UP000015241"/>
    </source>
</evidence>